<sequence length="16" mass="1839">MMPTNNVAIEYSKEIV</sequence>
<name>A0A0A9FVK8_ARUDO</name>
<reference evidence="1" key="1">
    <citation type="submission" date="2014-09" db="EMBL/GenBank/DDBJ databases">
        <authorList>
            <person name="Magalhaes I.L.F."/>
            <person name="Oliveira U."/>
            <person name="Santos F.R."/>
            <person name="Vidigal T.H.D.A."/>
            <person name="Brescovit A.D."/>
            <person name="Santos A.J."/>
        </authorList>
    </citation>
    <scope>NUCLEOTIDE SEQUENCE</scope>
    <source>
        <tissue evidence="1">Shoot tissue taken approximately 20 cm above the soil surface</tissue>
    </source>
</reference>
<reference evidence="1" key="2">
    <citation type="journal article" date="2015" name="Data Brief">
        <title>Shoot transcriptome of the giant reed, Arundo donax.</title>
        <authorList>
            <person name="Barrero R.A."/>
            <person name="Guerrero F.D."/>
            <person name="Moolhuijzen P."/>
            <person name="Goolsby J.A."/>
            <person name="Tidwell J."/>
            <person name="Bellgard S.E."/>
            <person name="Bellgard M.I."/>
        </authorList>
    </citation>
    <scope>NUCLEOTIDE SEQUENCE</scope>
    <source>
        <tissue evidence="1">Shoot tissue taken approximately 20 cm above the soil surface</tissue>
    </source>
</reference>
<organism evidence="1">
    <name type="scientific">Arundo donax</name>
    <name type="common">Giant reed</name>
    <name type="synonym">Donax arundinaceus</name>
    <dbReference type="NCBI Taxonomy" id="35708"/>
    <lineage>
        <taxon>Eukaryota</taxon>
        <taxon>Viridiplantae</taxon>
        <taxon>Streptophyta</taxon>
        <taxon>Embryophyta</taxon>
        <taxon>Tracheophyta</taxon>
        <taxon>Spermatophyta</taxon>
        <taxon>Magnoliopsida</taxon>
        <taxon>Liliopsida</taxon>
        <taxon>Poales</taxon>
        <taxon>Poaceae</taxon>
        <taxon>PACMAD clade</taxon>
        <taxon>Arundinoideae</taxon>
        <taxon>Arundineae</taxon>
        <taxon>Arundo</taxon>
    </lineage>
</organism>
<dbReference type="AlphaFoldDB" id="A0A0A9FVK8"/>
<evidence type="ECO:0000313" key="1">
    <source>
        <dbReference type="EMBL" id="JAE14346.1"/>
    </source>
</evidence>
<dbReference type="EMBL" id="GBRH01183550">
    <property type="protein sequence ID" value="JAE14346.1"/>
    <property type="molecule type" value="Transcribed_RNA"/>
</dbReference>
<proteinExistence type="predicted"/>
<accession>A0A0A9FVK8</accession>
<protein>
    <submittedName>
        <fullName evidence="1">Uncharacterized protein</fullName>
    </submittedName>
</protein>